<comment type="caution">
    <text evidence="2">The sequence shown here is derived from an EMBL/GenBank/DDBJ whole genome shotgun (WGS) entry which is preliminary data.</text>
</comment>
<dbReference type="PANTHER" id="PTHR46740:SF2">
    <property type="entry name" value="PROTEIN DYAD"/>
    <property type="match status" value="1"/>
</dbReference>
<gene>
    <name evidence="2" type="ORF">RchiOBHm_Chr2g0100881</name>
</gene>
<dbReference type="AlphaFoldDB" id="A0A2P6RM85"/>
<dbReference type="STRING" id="74649.A0A2P6RM85"/>
<evidence type="ECO:0000313" key="2">
    <source>
        <dbReference type="EMBL" id="PRQ47550.1"/>
    </source>
</evidence>
<name>A0A2P6RM85_ROSCH</name>
<feature type="signal peptide" evidence="1">
    <location>
        <begin position="1"/>
        <end position="19"/>
    </location>
</feature>
<feature type="chain" id="PRO_5015121195" evidence="1">
    <location>
        <begin position="20"/>
        <end position="104"/>
    </location>
</feature>
<protein>
    <submittedName>
        <fullName evidence="2">Uncharacterized protein</fullName>
    </submittedName>
</protein>
<proteinExistence type="predicted"/>
<accession>A0A2P6RM85</accession>
<keyword evidence="3" id="KW-1185">Reference proteome</keyword>
<organism evidence="2 3">
    <name type="scientific">Rosa chinensis</name>
    <name type="common">China rose</name>
    <dbReference type="NCBI Taxonomy" id="74649"/>
    <lineage>
        <taxon>Eukaryota</taxon>
        <taxon>Viridiplantae</taxon>
        <taxon>Streptophyta</taxon>
        <taxon>Embryophyta</taxon>
        <taxon>Tracheophyta</taxon>
        <taxon>Spermatophyta</taxon>
        <taxon>Magnoliopsida</taxon>
        <taxon>eudicotyledons</taxon>
        <taxon>Gunneridae</taxon>
        <taxon>Pentapetalae</taxon>
        <taxon>rosids</taxon>
        <taxon>fabids</taxon>
        <taxon>Rosales</taxon>
        <taxon>Rosaceae</taxon>
        <taxon>Rosoideae</taxon>
        <taxon>Rosoideae incertae sedis</taxon>
        <taxon>Rosa</taxon>
    </lineage>
</organism>
<dbReference type="InterPro" id="IPR044221">
    <property type="entry name" value="DYAD/AMEIOTIC1"/>
</dbReference>
<dbReference type="GO" id="GO:0051177">
    <property type="term" value="P:meiotic sister chromatid cohesion"/>
    <property type="evidence" value="ECO:0007669"/>
    <property type="project" value="InterPro"/>
</dbReference>
<keyword evidence="1" id="KW-0732">Signal</keyword>
<evidence type="ECO:0000313" key="3">
    <source>
        <dbReference type="Proteomes" id="UP000238479"/>
    </source>
</evidence>
<dbReference type="PANTHER" id="PTHR46740">
    <property type="entry name" value="PROTEIN DYAD"/>
    <property type="match status" value="1"/>
</dbReference>
<dbReference type="Proteomes" id="UP000238479">
    <property type="component" value="Chromosome 2"/>
</dbReference>
<reference evidence="2 3" key="1">
    <citation type="journal article" date="2018" name="Nat. Genet.">
        <title>The Rosa genome provides new insights in the design of modern roses.</title>
        <authorList>
            <person name="Bendahmane M."/>
        </authorList>
    </citation>
    <scope>NUCLEOTIDE SEQUENCE [LARGE SCALE GENOMIC DNA]</scope>
    <source>
        <strain evidence="3">cv. Old Blush</strain>
    </source>
</reference>
<evidence type="ECO:0000256" key="1">
    <source>
        <dbReference type="SAM" id="SignalP"/>
    </source>
</evidence>
<sequence>MLLLLKITDIFFFLLISETIDHIQVGSFYELDHSKLPPTTSEEMKSIRVVMVNEKSLFKVSVRFPSLHSLQTHMNEESYQNLDGFLPFTLSISIFSSPTIVPAE</sequence>
<dbReference type="Gramene" id="PRQ47550">
    <property type="protein sequence ID" value="PRQ47550"/>
    <property type="gene ID" value="RchiOBHm_Chr2g0100881"/>
</dbReference>
<dbReference type="GO" id="GO:0007131">
    <property type="term" value="P:reciprocal meiotic recombination"/>
    <property type="evidence" value="ECO:0007669"/>
    <property type="project" value="InterPro"/>
</dbReference>
<dbReference type="EMBL" id="PDCK01000040">
    <property type="protein sequence ID" value="PRQ47550.1"/>
    <property type="molecule type" value="Genomic_DNA"/>
</dbReference>